<feature type="transmembrane region" description="Helical" evidence="1">
    <location>
        <begin position="40"/>
        <end position="59"/>
    </location>
</feature>
<dbReference type="Proteomes" id="UP000694308">
    <property type="component" value="Unassembled WGS sequence"/>
</dbReference>
<reference evidence="2" key="1">
    <citation type="submission" date="2020-12" db="EMBL/GenBank/DDBJ databases">
        <title>Clostridium thailandense sp. nov., a novel acetogenic bacterium isolated from peat land soil in Thailand.</title>
        <authorList>
            <person name="Chaikitkaew S."/>
            <person name="Birkeland N.K."/>
        </authorList>
    </citation>
    <scope>NUCLEOTIDE SEQUENCE</scope>
    <source>
        <strain evidence="2">PL3</strain>
    </source>
</reference>
<keyword evidence="3" id="KW-1185">Reference proteome</keyword>
<keyword evidence="1" id="KW-0472">Membrane</keyword>
<dbReference type="EMBL" id="JAEEGC010000023">
    <property type="protein sequence ID" value="MBV7272352.1"/>
    <property type="molecule type" value="Genomic_DNA"/>
</dbReference>
<dbReference type="RefSeq" id="WP_218319386.1">
    <property type="nucleotide sequence ID" value="NZ_JAEEGC010000023.1"/>
</dbReference>
<protein>
    <recommendedName>
        <fullName evidence="4">Transmembrane protein</fullName>
    </recommendedName>
</protein>
<evidence type="ECO:0000313" key="3">
    <source>
        <dbReference type="Proteomes" id="UP000694308"/>
    </source>
</evidence>
<sequence>MNIDKAIRKQKKSYKRFLLSMCFIFFILPLALFLSKAFDVFYIIYLIIIEMLIFIAIFIRADKEALKFKNDWFRLKIFLGINKKPIIINCEKITLVHTEDIVSREGDKNEFKIILLSTSKFRSERMIEVNLKFLKNHPYVAHHYNRLKILMPEEQFYFTVIKRGGLRKYPLLDVIYKSCTHACFTEECIEKIKFYRENSQYYTDRKI</sequence>
<keyword evidence="1" id="KW-1133">Transmembrane helix</keyword>
<accession>A0A949TN64</accession>
<evidence type="ECO:0008006" key="4">
    <source>
        <dbReference type="Google" id="ProtNLM"/>
    </source>
</evidence>
<comment type="caution">
    <text evidence="2">The sequence shown here is derived from an EMBL/GenBank/DDBJ whole genome shotgun (WGS) entry which is preliminary data.</text>
</comment>
<proteinExistence type="predicted"/>
<evidence type="ECO:0000313" key="2">
    <source>
        <dbReference type="EMBL" id="MBV7272352.1"/>
    </source>
</evidence>
<keyword evidence="1" id="KW-0812">Transmembrane</keyword>
<organism evidence="2 3">
    <name type="scientific">Clostridium thailandense</name>
    <dbReference type="NCBI Taxonomy" id="2794346"/>
    <lineage>
        <taxon>Bacteria</taxon>
        <taxon>Bacillati</taxon>
        <taxon>Bacillota</taxon>
        <taxon>Clostridia</taxon>
        <taxon>Eubacteriales</taxon>
        <taxon>Clostridiaceae</taxon>
        <taxon>Clostridium</taxon>
    </lineage>
</organism>
<evidence type="ECO:0000256" key="1">
    <source>
        <dbReference type="SAM" id="Phobius"/>
    </source>
</evidence>
<feature type="transmembrane region" description="Helical" evidence="1">
    <location>
        <begin position="17"/>
        <end position="34"/>
    </location>
</feature>
<gene>
    <name evidence="2" type="ORF">I6U48_05410</name>
</gene>
<dbReference type="AlphaFoldDB" id="A0A949TN64"/>
<name>A0A949TN64_9CLOT</name>